<feature type="compositionally biased region" description="Basic and acidic residues" evidence="2">
    <location>
        <begin position="167"/>
        <end position="176"/>
    </location>
</feature>
<dbReference type="Proteomes" id="UP000053664">
    <property type="component" value="Unassembled WGS sequence"/>
</dbReference>
<feature type="compositionally biased region" description="Basic and acidic residues" evidence="2">
    <location>
        <begin position="187"/>
        <end position="196"/>
    </location>
</feature>
<dbReference type="CDD" id="cd01770">
    <property type="entry name" value="UBX_UBXN2"/>
    <property type="match status" value="1"/>
</dbReference>
<dbReference type="SMART" id="SM00553">
    <property type="entry name" value="SEP"/>
    <property type="match status" value="1"/>
</dbReference>
<evidence type="ECO:0000256" key="2">
    <source>
        <dbReference type="SAM" id="MobiDB-lite"/>
    </source>
</evidence>
<reference evidence="5 6" key="1">
    <citation type="journal article" date="2013" name="Plant Cell">
        <title>The transition from a phytopathogenic smut ancestor to an anamorphic biocontrol agent deciphered by comparative whole-genome analysis.</title>
        <authorList>
            <person name="Lefebvre F."/>
            <person name="Joly D.L."/>
            <person name="Labbe C."/>
            <person name="Teichmann B."/>
            <person name="Linning R."/>
            <person name="Belzile F."/>
            <person name="Bakkeren G."/>
            <person name="Belanger R.R."/>
        </authorList>
    </citation>
    <scope>NUCLEOTIDE SEQUENCE [LARGE SCALE GENOMIC DNA]</scope>
    <source>
        <strain evidence="5 6">PF-1</strain>
    </source>
</reference>
<dbReference type="SUPFAM" id="SSF102848">
    <property type="entry name" value="NSFL1 (p97 ATPase) cofactor p47, SEP domain"/>
    <property type="match status" value="1"/>
</dbReference>
<dbReference type="SMART" id="SM00166">
    <property type="entry name" value="UBX"/>
    <property type="match status" value="1"/>
</dbReference>
<dbReference type="EMBL" id="KE361639">
    <property type="protein sequence ID" value="EPQ27545.1"/>
    <property type="molecule type" value="Genomic_DNA"/>
</dbReference>
<proteinExistence type="predicted"/>
<feature type="compositionally biased region" description="Polar residues" evidence="2">
    <location>
        <begin position="94"/>
        <end position="106"/>
    </location>
</feature>
<dbReference type="SUPFAM" id="SSF46934">
    <property type="entry name" value="UBA-like"/>
    <property type="match status" value="1"/>
</dbReference>
<dbReference type="FunFam" id="1.10.8.10:FF:000020">
    <property type="entry name" value="NSFL1 (p97) cofactor (p47)"/>
    <property type="match status" value="1"/>
</dbReference>
<dbReference type="GO" id="GO:0043161">
    <property type="term" value="P:proteasome-mediated ubiquitin-dependent protein catabolic process"/>
    <property type="evidence" value="ECO:0007669"/>
    <property type="project" value="TreeGrafter"/>
</dbReference>
<feature type="region of interest" description="Disordered" evidence="2">
    <location>
        <begin position="330"/>
        <end position="377"/>
    </location>
</feature>
<evidence type="ECO:0000256" key="1">
    <source>
        <dbReference type="ARBA" id="ARBA00022786"/>
    </source>
</evidence>
<dbReference type="OrthoDB" id="25887at2759"/>
<dbReference type="GO" id="GO:0000045">
    <property type="term" value="P:autophagosome assembly"/>
    <property type="evidence" value="ECO:0007669"/>
    <property type="project" value="TreeGrafter"/>
</dbReference>
<keyword evidence="1" id="KW-0833">Ubl conjugation pathway</keyword>
<dbReference type="InterPro" id="IPR009060">
    <property type="entry name" value="UBA-like_sf"/>
</dbReference>
<dbReference type="PANTHER" id="PTHR23333">
    <property type="entry name" value="UBX DOMAIN CONTAINING PROTEIN"/>
    <property type="match status" value="1"/>
</dbReference>
<dbReference type="Gene3D" id="3.10.20.90">
    <property type="entry name" value="Phosphatidylinositol 3-kinase Catalytic Subunit, Chain A, domain 1"/>
    <property type="match status" value="1"/>
</dbReference>
<dbReference type="InterPro" id="IPR029071">
    <property type="entry name" value="Ubiquitin-like_domsf"/>
</dbReference>
<feature type="domain" description="SEP" evidence="4">
    <location>
        <begin position="263"/>
        <end position="328"/>
    </location>
</feature>
<feature type="compositionally biased region" description="Acidic residues" evidence="2">
    <location>
        <begin position="139"/>
        <end position="151"/>
    </location>
</feature>
<sequence length="457" mass="47732">MDNAIQQFVAITGSTPEKATFFLESADGDLQTAVSSYYESEASQPAEVEDGDNNASMAPAAPASAAPTAVPDSYTGPRTLSGQPASSADGGFGSTSSSQRGSGANTPSSRPSGRSGGISTFRDLVSSQSGSSRRGGNQDGEDDDDDTDDEMNYFTGGEKSALSVENPEARRRREMGGNDLVNQILKKAAEQRREDGEGVAGPSSSTASSQAFTGRGRTINDSGAAETEASSVPSSSMPGGFGATDRDSAAGSDDADEEGDGEVAIRHLTFWQDGFSIEDGPLMRYDDPAHAATLDAINAGRAPLSLLNVRFGQRVELRVARRINEQYIPPPMKPFGGSGNRLGSPAPATIAGSSRSTVAAPTPPTSTPATASAFEVDPNQPTTNIQIRLGDGQRMVGRFNHDHTVADVRAFLNASHPGMSSRNYVLQASFPPKPLTDETQTIKDAGLVNSVVIQKFQ</sequence>
<dbReference type="GO" id="GO:0043130">
    <property type="term" value="F:ubiquitin binding"/>
    <property type="evidence" value="ECO:0007669"/>
    <property type="project" value="TreeGrafter"/>
</dbReference>
<evidence type="ECO:0000313" key="6">
    <source>
        <dbReference type="Proteomes" id="UP000053664"/>
    </source>
</evidence>
<feature type="compositionally biased region" description="Polar residues" evidence="2">
    <location>
        <begin position="76"/>
        <end position="86"/>
    </location>
</feature>
<evidence type="ECO:0000259" key="4">
    <source>
        <dbReference type="PROSITE" id="PS51399"/>
    </source>
</evidence>
<feature type="region of interest" description="Disordered" evidence="2">
    <location>
        <begin position="37"/>
        <end position="259"/>
    </location>
</feature>
<dbReference type="GO" id="GO:0061025">
    <property type="term" value="P:membrane fusion"/>
    <property type="evidence" value="ECO:0007669"/>
    <property type="project" value="TreeGrafter"/>
</dbReference>
<dbReference type="PANTHER" id="PTHR23333:SF20">
    <property type="entry name" value="NSFL1 COFACTOR P47"/>
    <property type="match status" value="1"/>
</dbReference>
<feature type="compositionally biased region" description="Low complexity" evidence="2">
    <location>
        <begin position="55"/>
        <end position="73"/>
    </location>
</feature>
<evidence type="ECO:0000313" key="5">
    <source>
        <dbReference type="EMBL" id="EPQ27545.1"/>
    </source>
</evidence>
<dbReference type="InterPro" id="IPR036241">
    <property type="entry name" value="NSFL1C_SEP_dom_sf"/>
</dbReference>
<dbReference type="AlphaFoldDB" id="A0A061H6D1"/>
<dbReference type="InterPro" id="IPR012989">
    <property type="entry name" value="SEP_domain"/>
</dbReference>
<dbReference type="Pfam" id="PF00789">
    <property type="entry name" value="UBX"/>
    <property type="match status" value="1"/>
</dbReference>
<dbReference type="GeneID" id="19319182"/>
<name>A0A061H6D1_9BASI</name>
<dbReference type="Gene3D" id="3.30.420.210">
    <property type="entry name" value="SEP domain"/>
    <property type="match status" value="1"/>
</dbReference>
<dbReference type="HOGENOM" id="CLU_029402_4_1_1"/>
<dbReference type="GO" id="GO:0005634">
    <property type="term" value="C:nucleus"/>
    <property type="evidence" value="ECO:0007669"/>
    <property type="project" value="TreeGrafter"/>
</dbReference>
<protein>
    <recommendedName>
        <fullName evidence="7">UBX domain-containing protein</fullName>
    </recommendedName>
</protein>
<dbReference type="CDD" id="cd14348">
    <property type="entry name" value="UBA_p47"/>
    <property type="match status" value="1"/>
</dbReference>
<dbReference type="SUPFAM" id="SSF54236">
    <property type="entry name" value="Ubiquitin-like"/>
    <property type="match status" value="1"/>
</dbReference>
<dbReference type="KEGG" id="pfp:PFL1_05083"/>
<feature type="compositionally biased region" description="Polar residues" evidence="2">
    <location>
        <begin position="202"/>
        <end position="212"/>
    </location>
</feature>
<evidence type="ECO:0008006" key="7">
    <source>
        <dbReference type="Google" id="ProtNLM"/>
    </source>
</evidence>
<dbReference type="GO" id="GO:0007030">
    <property type="term" value="P:Golgi organization"/>
    <property type="evidence" value="ECO:0007669"/>
    <property type="project" value="TreeGrafter"/>
</dbReference>
<feature type="domain" description="UBX" evidence="3">
    <location>
        <begin position="378"/>
        <end position="455"/>
    </location>
</feature>
<dbReference type="GO" id="GO:0031468">
    <property type="term" value="P:nuclear membrane reassembly"/>
    <property type="evidence" value="ECO:0007669"/>
    <property type="project" value="TreeGrafter"/>
</dbReference>
<feature type="compositionally biased region" description="Low complexity" evidence="2">
    <location>
        <begin position="126"/>
        <end position="135"/>
    </location>
</feature>
<dbReference type="GO" id="GO:0005829">
    <property type="term" value="C:cytosol"/>
    <property type="evidence" value="ECO:0007669"/>
    <property type="project" value="TreeGrafter"/>
</dbReference>
<dbReference type="PROSITE" id="PS51399">
    <property type="entry name" value="SEP"/>
    <property type="match status" value="1"/>
</dbReference>
<dbReference type="RefSeq" id="XP_007880803.1">
    <property type="nucleotide sequence ID" value="XM_007882612.1"/>
</dbReference>
<dbReference type="PROSITE" id="PS50033">
    <property type="entry name" value="UBX"/>
    <property type="match status" value="1"/>
</dbReference>
<feature type="compositionally biased region" description="Polar residues" evidence="2">
    <location>
        <begin position="228"/>
        <end position="237"/>
    </location>
</feature>
<evidence type="ECO:0000259" key="3">
    <source>
        <dbReference type="PROSITE" id="PS50033"/>
    </source>
</evidence>
<dbReference type="Pfam" id="PF14555">
    <property type="entry name" value="UBA_4"/>
    <property type="match status" value="1"/>
</dbReference>
<dbReference type="InterPro" id="IPR001012">
    <property type="entry name" value="UBX_dom"/>
</dbReference>
<accession>A0A061H6D1</accession>
<dbReference type="eggNOG" id="KOG2086">
    <property type="taxonomic scope" value="Eukaryota"/>
</dbReference>
<gene>
    <name evidence="5" type="ORF">PFL1_05083</name>
</gene>
<dbReference type="FunFam" id="3.30.420.210:FF:000002">
    <property type="entry name" value="UBX domain-containing protein 1"/>
    <property type="match status" value="1"/>
</dbReference>
<organism evidence="5 6">
    <name type="scientific">Pseudozyma flocculosa PF-1</name>
    <dbReference type="NCBI Taxonomy" id="1277687"/>
    <lineage>
        <taxon>Eukaryota</taxon>
        <taxon>Fungi</taxon>
        <taxon>Dikarya</taxon>
        <taxon>Basidiomycota</taxon>
        <taxon>Ustilaginomycotina</taxon>
        <taxon>Ustilaginomycetes</taxon>
        <taxon>Ustilaginales</taxon>
        <taxon>Ustilaginaceae</taxon>
        <taxon>Pseudozyma</taxon>
    </lineage>
</organism>
<dbReference type="Gene3D" id="1.10.8.10">
    <property type="entry name" value="DNA helicase RuvA subunit, C-terminal domain"/>
    <property type="match status" value="1"/>
</dbReference>
<dbReference type="FunFam" id="3.10.20.90:FF:000179">
    <property type="entry name" value="Plant UBX domain-containing protein 4"/>
    <property type="match status" value="1"/>
</dbReference>
<dbReference type="Pfam" id="PF08059">
    <property type="entry name" value="SEP"/>
    <property type="match status" value="1"/>
</dbReference>